<feature type="region of interest" description="Disordered" evidence="1">
    <location>
        <begin position="146"/>
        <end position="168"/>
    </location>
</feature>
<reference evidence="3" key="1">
    <citation type="journal article" date="2005" name="Nature">
        <title>The map-based sequence of the rice genome.</title>
        <authorList>
            <consortium name="International rice genome sequencing project (IRGSP)"/>
            <person name="Matsumoto T."/>
            <person name="Wu J."/>
            <person name="Kanamori H."/>
            <person name="Katayose Y."/>
            <person name="Fujisawa M."/>
            <person name="Namiki N."/>
            <person name="Mizuno H."/>
            <person name="Yamamoto K."/>
            <person name="Antonio B.A."/>
            <person name="Baba T."/>
            <person name="Sakata K."/>
            <person name="Nagamura Y."/>
            <person name="Aoki H."/>
            <person name="Arikawa K."/>
            <person name="Arita K."/>
            <person name="Bito T."/>
            <person name="Chiden Y."/>
            <person name="Fujitsuka N."/>
            <person name="Fukunaka R."/>
            <person name="Hamada M."/>
            <person name="Harada C."/>
            <person name="Hayashi A."/>
            <person name="Hijishita S."/>
            <person name="Honda M."/>
            <person name="Hosokawa S."/>
            <person name="Ichikawa Y."/>
            <person name="Idonuma A."/>
            <person name="Iijima M."/>
            <person name="Ikeda M."/>
            <person name="Ikeno M."/>
            <person name="Ito K."/>
            <person name="Ito S."/>
            <person name="Ito T."/>
            <person name="Ito Y."/>
            <person name="Ito Y."/>
            <person name="Iwabuchi A."/>
            <person name="Kamiya K."/>
            <person name="Karasawa W."/>
            <person name="Kurita K."/>
            <person name="Katagiri S."/>
            <person name="Kikuta A."/>
            <person name="Kobayashi H."/>
            <person name="Kobayashi N."/>
            <person name="Machita K."/>
            <person name="Maehara T."/>
            <person name="Masukawa M."/>
            <person name="Mizubayashi T."/>
            <person name="Mukai Y."/>
            <person name="Nagasaki H."/>
            <person name="Nagata Y."/>
            <person name="Naito S."/>
            <person name="Nakashima M."/>
            <person name="Nakama Y."/>
            <person name="Nakamichi Y."/>
            <person name="Nakamura M."/>
            <person name="Meguro A."/>
            <person name="Negishi M."/>
            <person name="Ohta I."/>
            <person name="Ohta T."/>
            <person name="Okamoto M."/>
            <person name="Ono N."/>
            <person name="Saji S."/>
            <person name="Sakaguchi M."/>
            <person name="Sakai K."/>
            <person name="Shibata M."/>
            <person name="Shimokawa T."/>
            <person name="Song J."/>
            <person name="Takazaki Y."/>
            <person name="Terasawa K."/>
            <person name="Tsugane M."/>
            <person name="Tsuji K."/>
            <person name="Ueda S."/>
            <person name="Waki K."/>
            <person name="Yamagata H."/>
            <person name="Yamamoto M."/>
            <person name="Yamamoto S."/>
            <person name="Yamane H."/>
            <person name="Yoshiki S."/>
            <person name="Yoshihara R."/>
            <person name="Yukawa K."/>
            <person name="Zhong H."/>
            <person name="Yano M."/>
            <person name="Yuan Q."/>
            <person name="Ouyang S."/>
            <person name="Liu J."/>
            <person name="Jones K.M."/>
            <person name="Gansberger K."/>
            <person name="Moffat K."/>
            <person name="Hill J."/>
            <person name="Bera J."/>
            <person name="Fadrosh D."/>
            <person name="Jin S."/>
            <person name="Johri S."/>
            <person name="Kim M."/>
            <person name="Overton L."/>
            <person name="Reardon M."/>
            <person name="Tsitrin T."/>
            <person name="Vuong H."/>
            <person name="Weaver B."/>
            <person name="Ciecko A."/>
            <person name="Tallon L."/>
            <person name="Jackson J."/>
            <person name="Pai G."/>
            <person name="Aken S.V."/>
            <person name="Utterback T."/>
            <person name="Reidmuller S."/>
            <person name="Feldblyum T."/>
            <person name="Hsiao J."/>
            <person name="Zismann V."/>
            <person name="Iobst S."/>
            <person name="de Vazeille A.R."/>
            <person name="Buell C.R."/>
            <person name="Ying K."/>
            <person name="Li Y."/>
            <person name="Lu T."/>
            <person name="Huang Y."/>
            <person name="Zhao Q."/>
            <person name="Feng Q."/>
            <person name="Zhang L."/>
            <person name="Zhu J."/>
            <person name="Weng Q."/>
            <person name="Mu J."/>
            <person name="Lu Y."/>
            <person name="Fan D."/>
            <person name="Liu Y."/>
            <person name="Guan J."/>
            <person name="Zhang Y."/>
            <person name="Yu S."/>
            <person name="Liu X."/>
            <person name="Zhang Y."/>
            <person name="Hong G."/>
            <person name="Han B."/>
            <person name="Choisne N."/>
            <person name="Demange N."/>
            <person name="Orjeda G."/>
            <person name="Samain S."/>
            <person name="Cattolico L."/>
            <person name="Pelletier E."/>
            <person name="Couloux A."/>
            <person name="Segurens B."/>
            <person name="Wincker P."/>
            <person name="D'Hont A."/>
            <person name="Scarpelli C."/>
            <person name="Weissenbach J."/>
            <person name="Salanoubat M."/>
            <person name="Quetier F."/>
            <person name="Yu Y."/>
            <person name="Kim H.R."/>
            <person name="Rambo T."/>
            <person name="Currie J."/>
            <person name="Collura K."/>
            <person name="Luo M."/>
            <person name="Yang T."/>
            <person name="Ammiraju J.S.S."/>
            <person name="Engler F."/>
            <person name="Soderlund C."/>
            <person name="Wing R.A."/>
            <person name="Palmer L.E."/>
            <person name="de la Bastide M."/>
            <person name="Spiegel L."/>
            <person name="Nascimento L."/>
            <person name="Zutavern T."/>
            <person name="O'Shaughnessy A."/>
            <person name="Dike S."/>
            <person name="Dedhia N."/>
            <person name="Preston R."/>
            <person name="Balija V."/>
            <person name="McCombie W.R."/>
            <person name="Chow T."/>
            <person name="Chen H."/>
            <person name="Chung M."/>
            <person name="Chen C."/>
            <person name="Shaw J."/>
            <person name="Wu H."/>
            <person name="Hsiao K."/>
            <person name="Chao Y."/>
            <person name="Chu M."/>
            <person name="Cheng C."/>
            <person name="Hour A."/>
            <person name="Lee P."/>
            <person name="Lin S."/>
            <person name="Lin Y."/>
            <person name="Liou J."/>
            <person name="Liu S."/>
            <person name="Hsing Y."/>
            <person name="Raghuvanshi S."/>
            <person name="Mohanty A."/>
            <person name="Bharti A.K."/>
            <person name="Gaur A."/>
            <person name="Gupta V."/>
            <person name="Kumar D."/>
            <person name="Ravi V."/>
            <person name="Vij S."/>
            <person name="Kapur A."/>
            <person name="Khurana P."/>
            <person name="Khurana P."/>
            <person name="Khurana J.P."/>
            <person name="Tyagi A.K."/>
            <person name="Gaikwad K."/>
            <person name="Singh A."/>
            <person name="Dalal V."/>
            <person name="Srivastava S."/>
            <person name="Dixit A."/>
            <person name="Pal A.K."/>
            <person name="Ghazi I.A."/>
            <person name="Yadav M."/>
            <person name="Pandit A."/>
            <person name="Bhargava A."/>
            <person name="Sureshbabu K."/>
            <person name="Batra K."/>
            <person name="Sharma T.R."/>
            <person name="Mohapatra T."/>
            <person name="Singh N.K."/>
            <person name="Messing J."/>
            <person name="Nelson A.B."/>
            <person name="Fuks G."/>
            <person name="Kavchok S."/>
            <person name="Keizer G."/>
            <person name="Linton E."/>
            <person name="Llaca V."/>
            <person name="Song R."/>
            <person name="Tanyolac B."/>
            <person name="Young S."/>
            <person name="Ho-Il K."/>
            <person name="Hahn J.H."/>
            <person name="Sangsakoo G."/>
            <person name="Vanavichit A."/>
            <person name="de Mattos Luiz.A.T."/>
            <person name="Zimmer P.D."/>
            <person name="Malone G."/>
            <person name="Dellagostin O."/>
            <person name="de Oliveira A.C."/>
            <person name="Bevan M."/>
            <person name="Bancroft I."/>
            <person name="Minx P."/>
            <person name="Cordum H."/>
            <person name="Wilson R."/>
            <person name="Cheng Z."/>
            <person name="Jin W."/>
            <person name="Jiang J."/>
            <person name="Leong S.A."/>
            <person name="Iwama H."/>
            <person name="Gojobori T."/>
            <person name="Itoh T."/>
            <person name="Niimura Y."/>
            <person name="Fujii Y."/>
            <person name="Habara T."/>
            <person name="Sakai H."/>
            <person name="Sato Y."/>
            <person name="Wilson G."/>
            <person name="Kumar K."/>
            <person name="McCouch S."/>
            <person name="Juretic N."/>
            <person name="Hoen D."/>
            <person name="Wright S."/>
            <person name="Bruskiewich R."/>
            <person name="Bureau T."/>
            <person name="Miyao A."/>
            <person name="Hirochika H."/>
            <person name="Nishikawa T."/>
            <person name="Kadowaki K."/>
            <person name="Sugiura M."/>
            <person name="Burr B."/>
            <person name="Sasaki T."/>
        </authorList>
    </citation>
    <scope>NUCLEOTIDE SEQUENCE [LARGE SCALE GENOMIC DNA]</scope>
    <source>
        <strain evidence="3">cv. Nipponbare</strain>
    </source>
</reference>
<name>A0A0P0Y0N5_ORYSJ</name>
<protein>
    <submittedName>
        <fullName evidence="2">Os11g0246133 protein</fullName>
    </submittedName>
</protein>
<evidence type="ECO:0000313" key="3">
    <source>
        <dbReference type="Proteomes" id="UP000059680"/>
    </source>
</evidence>
<feature type="compositionally biased region" description="Basic and acidic residues" evidence="1">
    <location>
        <begin position="240"/>
        <end position="253"/>
    </location>
</feature>
<proteinExistence type="predicted"/>
<feature type="region of interest" description="Disordered" evidence="1">
    <location>
        <begin position="194"/>
        <end position="253"/>
    </location>
</feature>
<reference evidence="2 3" key="3">
    <citation type="journal article" date="2013" name="Rice">
        <title>Improvement of the Oryza sativa Nipponbare reference genome using next generation sequence and optical map data.</title>
        <authorList>
            <person name="Kawahara Y."/>
            <person name="de la Bastide M."/>
            <person name="Hamilton J.P."/>
            <person name="Kanamori H."/>
            <person name="McCombie W.R."/>
            <person name="Ouyang S."/>
            <person name="Schwartz D.C."/>
            <person name="Tanaka T."/>
            <person name="Wu J."/>
            <person name="Zhou S."/>
            <person name="Childs K.L."/>
            <person name="Davidson R.M."/>
            <person name="Lin H."/>
            <person name="Quesada-Ocampo L."/>
            <person name="Vaillancourt B."/>
            <person name="Sakai H."/>
            <person name="Lee S.S."/>
            <person name="Kim J."/>
            <person name="Numa H."/>
            <person name="Itoh T."/>
            <person name="Buell C.R."/>
            <person name="Matsumoto T."/>
        </authorList>
    </citation>
    <scope>NUCLEOTIDE SEQUENCE [LARGE SCALE GENOMIC DNA]</scope>
    <source>
        <strain evidence="3">cv. Nipponbare</strain>
    </source>
</reference>
<dbReference type="eggNOG" id="ENOG502R75V">
    <property type="taxonomic scope" value="Eukaryota"/>
</dbReference>
<evidence type="ECO:0000256" key="1">
    <source>
        <dbReference type="SAM" id="MobiDB-lite"/>
    </source>
</evidence>
<dbReference type="AlphaFoldDB" id="A0A0P0Y0N5"/>
<keyword evidence="3" id="KW-1185">Reference proteome</keyword>
<feature type="compositionally biased region" description="Basic and acidic residues" evidence="1">
    <location>
        <begin position="214"/>
        <end position="232"/>
    </location>
</feature>
<sequence>MYSVSNWTLVSKNSILPRSVFSENPRMLGFLLIAERSLSMEQPRVPRKNSILAAMVPSLLRATVHTASLNAHDEVGTPSSSARRTTIFSRSGLNVSSHAAVWVIWTISQTPSPHSPSSATLGLTTLSTSVARIALHLLRILRSMSKEPRKGTQNASFGETSDEARCAAPPDMRKLRIWGADRLARPRREAMRRAMVPGLARSSRGSAATTAARSARERERESRPAAEEERRASTASGLEEELRRESFGDALRA</sequence>
<dbReference type="PaxDb" id="39947-A0A0P0Y0N5"/>
<dbReference type="Proteomes" id="UP000059680">
    <property type="component" value="Chromosome 11"/>
</dbReference>
<dbReference type="Gramene" id="Os11t0246133-00">
    <property type="protein sequence ID" value="Os11t0246133-00"/>
    <property type="gene ID" value="Os11g0246133"/>
</dbReference>
<gene>
    <name evidence="2" type="ordered locus">Os11g0246133</name>
    <name evidence="2" type="ORF">OSNPB_110246133</name>
</gene>
<evidence type="ECO:0000313" key="2">
    <source>
        <dbReference type="EMBL" id="BAT13414.1"/>
    </source>
</evidence>
<accession>A0A0P0Y0N5</accession>
<organism evidence="2 3">
    <name type="scientific">Oryza sativa subsp. japonica</name>
    <name type="common">Rice</name>
    <dbReference type="NCBI Taxonomy" id="39947"/>
    <lineage>
        <taxon>Eukaryota</taxon>
        <taxon>Viridiplantae</taxon>
        <taxon>Streptophyta</taxon>
        <taxon>Embryophyta</taxon>
        <taxon>Tracheophyta</taxon>
        <taxon>Spermatophyta</taxon>
        <taxon>Magnoliopsida</taxon>
        <taxon>Liliopsida</taxon>
        <taxon>Poales</taxon>
        <taxon>Poaceae</taxon>
        <taxon>BOP clade</taxon>
        <taxon>Oryzoideae</taxon>
        <taxon>Oryzeae</taxon>
        <taxon>Oryzinae</taxon>
        <taxon>Oryza</taxon>
        <taxon>Oryza sativa</taxon>
    </lineage>
</organism>
<dbReference type="EMBL" id="AP014967">
    <property type="protein sequence ID" value="BAT13414.1"/>
    <property type="molecule type" value="Genomic_DNA"/>
</dbReference>
<reference evidence="2 3" key="2">
    <citation type="journal article" date="2013" name="Plant Cell Physiol.">
        <title>Rice Annotation Project Database (RAP-DB): an integrative and interactive database for rice genomics.</title>
        <authorList>
            <person name="Sakai H."/>
            <person name="Lee S.S."/>
            <person name="Tanaka T."/>
            <person name="Numa H."/>
            <person name="Kim J."/>
            <person name="Kawahara Y."/>
            <person name="Wakimoto H."/>
            <person name="Yang C.C."/>
            <person name="Iwamoto M."/>
            <person name="Abe T."/>
            <person name="Yamada Y."/>
            <person name="Muto A."/>
            <person name="Inokuchi H."/>
            <person name="Ikemura T."/>
            <person name="Matsumoto T."/>
            <person name="Sasaki T."/>
            <person name="Itoh T."/>
        </authorList>
    </citation>
    <scope>NUCLEOTIDE SEQUENCE [LARGE SCALE GENOMIC DNA]</scope>
    <source>
        <strain evidence="3">cv. Nipponbare</strain>
    </source>
</reference>
<dbReference type="InParanoid" id="A0A0P0Y0N5"/>
<feature type="compositionally biased region" description="Low complexity" evidence="1">
    <location>
        <begin position="200"/>
        <end position="213"/>
    </location>
</feature>